<evidence type="ECO:0000256" key="2">
    <source>
        <dbReference type="ARBA" id="ARBA00022801"/>
    </source>
</evidence>
<feature type="binding site" evidence="3">
    <location>
        <position position="134"/>
    </location>
    <ligand>
        <name>a divalent metal cation</name>
        <dbReference type="ChEBI" id="CHEBI:60240"/>
        <label>2</label>
    </ligand>
</feature>
<evidence type="ECO:0000313" key="5">
    <source>
        <dbReference type="Proteomes" id="UP000008907"/>
    </source>
</evidence>
<dbReference type="InterPro" id="IPR015991">
    <property type="entry name" value="TatD/YcfH-like"/>
</dbReference>
<dbReference type="GO" id="GO:0005829">
    <property type="term" value="C:cytosol"/>
    <property type="evidence" value="ECO:0007669"/>
    <property type="project" value="TreeGrafter"/>
</dbReference>
<keyword evidence="2 4" id="KW-0378">Hydrolase</keyword>
<sequence>MQNDKIFDAHIHLNDDYKYQDINIKQVLNEAYQNHVGAWLCASYDLTSSKKAIELSEEFDDVYAAVAIHPNNVSSYDDLVFEQLDQLAKHKKVISIGETGLDYFYSRKNIAKQKDFFKKHIQLAIKHNKVLQIHIRDEKNLYSAYDDVIEIIKGLDHVAKVVVHCFSANEEYAKKFLDLGCYINIGGAVTFQNAKTLQHAVKAIPLDRLLLETDAPYLTPHPFRGQINFPKFIYLTALKVAELKGISVEQVIKQTTLNAKKLFIID</sequence>
<dbReference type="InterPro" id="IPR032466">
    <property type="entry name" value="Metal_Hydrolase"/>
</dbReference>
<dbReference type="PANTHER" id="PTHR46124">
    <property type="entry name" value="D-AMINOACYL-TRNA DEACYLASE"/>
    <property type="match status" value="1"/>
</dbReference>
<dbReference type="FunFam" id="3.20.20.140:FF:000005">
    <property type="entry name" value="TatD family hydrolase"/>
    <property type="match status" value="1"/>
</dbReference>
<feature type="binding site" evidence="3">
    <location>
        <position position="214"/>
    </location>
    <ligand>
        <name>a divalent metal cation</name>
        <dbReference type="ChEBI" id="CHEBI:60240"/>
        <label>1</label>
    </ligand>
</feature>
<dbReference type="InterPro" id="IPR001130">
    <property type="entry name" value="TatD-like"/>
</dbReference>
<name>A0A7U3ZRY0_MYCPK</name>
<feature type="binding site" evidence="3">
    <location>
        <position position="164"/>
    </location>
    <ligand>
        <name>a divalent metal cation</name>
        <dbReference type="ChEBI" id="CHEBI:60240"/>
        <label>2</label>
    </ligand>
</feature>
<gene>
    <name evidence="4" type="ordered locus">MPUT_0010</name>
</gene>
<dbReference type="GO" id="GO:0004536">
    <property type="term" value="F:DNA nuclease activity"/>
    <property type="evidence" value="ECO:0007669"/>
    <property type="project" value="InterPro"/>
</dbReference>
<dbReference type="Pfam" id="PF01026">
    <property type="entry name" value="TatD_DNase"/>
    <property type="match status" value="1"/>
</dbReference>
<dbReference type="AlphaFoldDB" id="A0A7U3ZRY0"/>
<dbReference type="SUPFAM" id="SSF51556">
    <property type="entry name" value="Metallo-dependent hydrolases"/>
    <property type="match status" value="1"/>
</dbReference>
<dbReference type="EMBL" id="CP003021">
    <property type="protein sequence ID" value="AEM68418.1"/>
    <property type="molecule type" value="Genomic_DNA"/>
</dbReference>
<accession>A0A7U3ZRY0</accession>
<dbReference type="RefSeq" id="WP_014034774.1">
    <property type="nucleotide sequence ID" value="NC_015946.1"/>
</dbReference>
<evidence type="ECO:0000256" key="1">
    <source>
        <dbReference type="ARBA" id="ARBA00022723"/>
    </source>
</evidence>
<proteinExistence type="predicted"/>
<dbReference type="KEGG" id="mpf:MPUT_0010"/>
<organism evidence="4 5">
    <name type="scientific">Mycoplasma putrefaciens (strain ATCC 15718 / NCTC 10155 / C30 KS-1 / KS-1)</name>
    <dbReference type="NCBI Taxonomy" id="743965"/>
    <lineage>
        <taxon>Bacteria</taxon>
        <taxon>Bacillati</taxon>
        <taxon>Mycoplasmatota</taxon>
        <taxon>Mollicutes</taxon>
        <taxon>Mycoplasmataceae</taxon>
        <taxon>Mycoplasma</taxon>
    </lineage>
</organism>
<dbReference type="GO" id="GO:0046872">
    <property type="term" value="F:metal ion binding"/>
    <property type="evidence" value="ECO:0007669"/>
    <property type="project" value="UniProtKB-KW"/>
</dbReference>
<dbReference type="PROSITE" id="PS01091">
    <property type="entry name" value="TATD_3"/>
    <property type="match status" value="1"/>
</dbReference>
<dbReference type="InterPro" id="IPR018228">
    <property type="entry name" value="DNase_TatD-rel_CS"/>
</dbReference>
<dbReference type="GO" id="GO:0016788">
    <property type="term" value="F:hydrolase activity, acting on ester bonds"/>
    <property type="evidence" value="ECO:0007669"/>
    <property type="project" value="InterPro"/>
</dbReference>
<evidence type="ECO:0000256" key="3">
    <source>
        <dbReference type="PIRSR" id="PIRSR005902-1"/>
    </source>
</evidence>
<evidence type="ECO:0000313" key="4">
    <source>
        <dbReference type="EMBL" id="AEM68418.1"/>
    </source>
</evidence>
<dbReference type="NCBIfam" id="TIGR00010">
    <property type="entry name" value="YchF/TatD family DNA exonuclease"/>
    <property type="match status" value="1"/>
</dbReference>
<dbReference type="Proteomes" id="UP000008907">
    <property type="component" value="Chromosome"/>
</dbReference>
<dbReference type="PIRSF" id="PIRSF005902">
    <property type="entry name" value="DNase_TatD"/>
    <property type="match status" value="1"/>
</dbReference>
<protein>
    <submittedName>
        <fullName evidence="4">Hydrolase, TatD deoxyribonuclease family protein</fullName>
    </submittedName>
</protein>
<dbReference type="CDD" id="cd01310">
    <property type="entry name" value="TatD_DNAse"/>
    <property type="match status" value="1"/>
</dbReference>
<dbReference type="Gene3D" id="3.20.20.140">
    <property type="entry name" value="Metal-dependent hydrolases"/>
    <property type="match status" value="1"/>
</dbReference>
<reference evidence="4 5" key="1">
    <citation type="journal article" date="2011" name="J. Bacteriol.">
        <title>Genome Sequence of Mycoplasma putrefaciens Type Strain KS1.</title>
        <authorList>
            <person name="Calcutt M.J."/>
            <person name="Foecking M.F."/>
        </authorList>
    </citation>
    <scope>NUCLEOTIDE SEQUENCE [LARGE SCALE GENOMIC DNA]</scope>
    <source>
        <strain evidence="5">ATCC 15718 / NCTC 10155 / C30 KS-1 / KS-1</strain>
    </source>
</reference>
<feature type="binding site" evidence="3">
    <location>
        <position position="10"/>
    </location>
    <ligand>
        <name>a divalent metal cation</name>
        <dbReference type="ChEBI" id="CHEBI:60240"/>
        <label>1</label>
    </ligand>
</feature>
<feature type="binding site" evidence="3">
    <location>
        <position position="12"/>
    </location>
    <ligand>
        <name>a divalent metal cation</name>
        <dbReference type="ChEBI" id="CHEBI:60240"/>
        <label>1</label>
    </ligand>
</feature>
<dbReference type="PANTHER" id="PTHR46124:SF2">
    <property type="entry name" value="D-AMINOACYL-TRNA DEACYLASE"/>
    <property type="match status" value="1"/>
</dbReference>
<keyword evidence="1 3" id="KW-0479">Metal-binding</keyword>
<feature type="binding site" evidence="3">
    <location>
        <position position="98"/>
    </location>
    <ligand>
        <name>a divalent metal cation</name>
        <dbReference type="ChEBI" id="CHEBI:60240"/>
        <label>1</label>
    </ligand>
</feature>